<dbReference type="InterPro" id="IPR003735">
    <property type="entry name" value="Metal_Tscrpt_repr"/>
</dbReference>
<dbReference type="InterPro" id="IPR038390">
    <property type="entry name" value="Metal_Tscrpt_repr_sf"/>
</dbReference>
<sequence>MHSVDPTESKEILTRLKTTRGHISGVERMIEEDKTCEEILVQLLAIRSSIQKVSAVVAQRYANTCLVDALEKGENQQEILNKAIETIMKLSQ</sequence>
<dbReference type="RefSeq" id="WP_240985630.1">
    <property type="nucleotide sequence ID" value="NZ_CDGJ01000058.1"/>
</dbReference>
<dbReference type="Pfam" id="PF02583">
    <property type="entry name" value="Trns_repr_metal"/>
    <property type="match status" value="1"/>
</dbReference>
<dbReference type="Gene3D" id="1.20.58.1000">
    <property type="entry name" value="Metal-sensitive repressor, helix protomer"/>
    <property type="match status" value="1"/>
</dbReference>
<keyword evidence="3" id="KW-1185">Reference proteome</keyword>
<dbReference type="GO" id="GO:0045892">
    <property type="term" value="P:negative regulation of DNA-templated transcription"/>
    <property type="evidence" value="ECO:0007669"/>
    <property type="project" value="UniProtKB-ARBA"/>
</dbReference>
<dbReference type="GO" id="GO:0003677">
    <property type="term" value="F:DNA binding"/>
    <property type="evidence" value="ECO:0007669"/>
    <property type="project" value="InterPro"/>
</dbReference>
<gene>
    <name evidence="2" type="ORF">DEACI_2022</name>
    <name evidence="1" type="ORF">DEACI_2899</name>
</gene>
<accession>A0A8S0XCA2</accession>
<organism evidence="1">
    <name type="scientific">Acididesulfobacillus acetoxydans</name>
    <dbReference type="NCBI Taxonomy" id="1561005"/>
    <lineage>
        <taxon>Bacteria</taxon>
        <taxon>Bacillati</taxon>
        <taxon>Bacillota</taxon>
        <taxon>Clostridia</taxon>
        <taxon>Eubacteriales</taxon>
        <taxon>Peptococcaceae</taxon>
        <taxon>Acididesulfobacillus</taxon>
    </lineage>
</organism>
<dbReference type="GO" id="GO:0046872">
    <property type="term" value="F:metal ion binding"/>
    <property type="evidence" value="ECO:0007669"/>
    <property type="project" value="InterPro"/>
</dbReference>
<dbReference type="Proteomes" id="UP001071230">
    <property type="component" value="Unassembled WGS sequence"/>
</dbReference>
<dbReference type="PANTHER" id="PTHR33677">
    <property type="entry name" value="TRANSCRIPTIONAL REPRESSOR FRMR-RELATED"/>
    <property type="match status" value="1"/>
</dbReference>
<evidence type="ECO:0000313" key="1">
    <source>
        <dbReference type="EMBL" id="CAA7602226.1"/>
    </source>
</evidence>
<evidence type="ECO:0000313" key="2">
    <source>
        <dbReference type="EMBL" id="CEJ07556.1"/>
    </source>
</evidence>
<evidence type="ECO:0000313" key="3">
    <source>
        <dbReference type="Proteomes" id="UP001071230"/>
    </source>
</evidence>
<reference evidence="1" key="2">
    <citation type="submission" date="2020-01" db="EMBL/GenBank/DDBJ databases">
        <authorList>
            <person name="Hornung B."/>
        </authorList>
    </citation>
    <scope>NUCLEOTIDE SEQUENCE</scope>
    <source>
        <strain evidence="1">PacBioINE</strain>
    </source>
</reference>
<reference evidence="2" key="1">
    <citation type="submission" date="2014-11" db="EMBL/GenBank/DDBJ databases">
        <authorList>
            <person name="Hornung B.V."/>
        </authorList>
    </citation>
    <scope>NUCLEOTIDE SEQUENCE</scope>
    <source>
        <strain evidence="2">INE</strain>
    </source>
</reference>
<dbReference type="CDD" id="cd10148">
    <property type="entry name" value="CsoR-like_DUF156"/>
    <property type="match status" value="1"/>
</dbReference>
<protein>
    <submittedName>
        <fullName evidence="1">Metal-sensitive transcriptional repressor</fullName>
    </submittedName>
</protein>
<dbReference type="KEGG" id="aacx:DEACI_2899"/>
<dbReference type="EMBL" id="LR746496">
    <property type="protein sequence ID" value="CAA7602226.1"/>
    <property type="molecule type" value="Genomic_DNA"/>
</dbReference>
<name>A0A8S0XCA2_9FIRM</name>
<dbReference type="EMBL" id="CDGJ01000058">
    <property type="protein sequence ID" value="CEJ07556.1"/>
    <property type="molecule type" value="Genomic_DNA"/>
</dbReference>
<dbReference type="Proteomes" id="UP000836597">
    <property type="component" value="Chromosome"/>
</dbReference>
<dbReference type="AlphaFoldDB" id="A0A8S0XCA2"/>
<proteinExistence type="predicted"/>